<evidence type="ECO:0000313" key="11">
    <source>
        <dbReference type="Proteomes" id="UP001165063"/>
    </source>
</evidence>
<dbReference type="PANTHER" id="PTHR31465:SF9">
    <property type="entry name" value="SPHINGOID LONG-CHAIN BASE TRANSPORTER RSB1"/>
    <property type="match status" value="1"/>
</dbReference>
<dbReference type="Proteomes" id="UP001165063">
    <property type="component" value="Unassembled WGS sequence"/>
</dbReference>
<comment type="subcellular location">
    <subcellularLocation>
        <location evidence="1">Cell membrane</location>
        <topology evidence="1">Multi-pass membrane protein</topology>
    </subcellularLocation>
</comment>
<evidence type="ECO:0000256" key="1">
    <source>
        <dbReference type="ARBA" id="ARBA00004651"/>
    </source>
</evidence>
<dbReference type="GO" id="GO:0000324">
    <property type="term" value="C:fungal-type vacuole"/>
    <property type="evidence" value="ECO:0007669"/>
    <property type="project" value="TreeGrafter"/>
</dbReference>
<keyword evidence="6 9" id="KW-0472">Membrane</keyword>
<evidence type="ECO:0000256" key="7">
    <source>
        <dbReference type="ARBA" id="ARBA00037472"/>
    </source>
</evidence>
<sequence length="352" mass="39341">MSSSPSDIIYYGGNTPSFGGNVALLVFMFVFLIAQLIPGILYKLKFMTFFWTIGTILELIGYAGRVDSSKNMDSAGTGFKLQLVCLSIGSIFIVAGMQYIVAMFITSMGGHFSPVKPQFLTLTFLFIDLVAFVLQIVGSCLAATKFDDNDSQTGADILAAGCGVELLSLILSLFVWGEFWSKCYASYKSHGEKQFNIYYESIRLGRFFVPLIWLFTIASLLLVVRSAYRLAEAVEGFTFELTTNQIYPMILHALMVGLALLLLVTLHPGYVFGKSPRFKDELHLLFKLWGDRSPLPDPIAEQRAMDEVKDFRLTVSSLDDDKTLEKLEGTIHRMGTVKYHKHDLSFTLDPID</sequence>
<evidence type="ECO:0000256" key="4">
    <source>
        <dbReference type="ARBA" id="ARBA00022989"/>
    </source>
</evidence>
<dbReference type="GO" id="GO:0006869">
    <property type="term" value="P:lipid transport"/>
    <property type="evidence" value="ECO:0007669"/>
    <property type="project" value="UniProtKB-KW"/>
</dbReference>
<name>A0A9W7DH96_AMBMO</name>
<dbReference type="InterPro" id="IPR007568">
    <property type="entry name" value="RTA1"/>
</dbReference>
<feature type="transmembrane region" description="Helical" evidence="9">
    <location>
        <begin position="49"/>
        <end position="66"/>
    </location>
</feature>
<feature type="transmembrane region" description="Helical" evidence="9">
    <location>
        <begin position="207"/>
        <end position="228"/>
    </location>
</feature>
<organism evidence="10 11">
    <name type="scientific">Ambrosiozyma monospora</name>
    <name type="common">Yeast</name>
    <name type="synonym">Endomycopsis monosporus</name>
    <dbReference type="NCBI Taxonomy" id="43982"/>
    <lineage>
        <taxon>Eukaryota</taxon>
        <taxon>Fungi</taxon>
        <taxon>Dikarya</taxon>
        <taxon>Ascomycota</taxon>
        <taxon>Saccharomycotina</taxon>
        <taxon>Pichiomycetes</taxon>
        <taxon>Pichiales</taxon>
        <taxon>Pichiaceae</taxon>
        <taxon>Ambrosiozyma</taxon>
    </lineage>
</organism>
<keyword evidence="4 9" id="KW-1133">Transmembrane helix</keyword>
<dbReference type="EMBL" id="BSXU01003385">
    <property type="protein sequence ID" value="GMG39998.1"/>
    <property type="molecule type" value="Genomic_DNA"/>
</dbReference>
<protein>
    <recommendedName>
        <fullName evidence="8">Sphingoid long-chain base transporter RSB1</fullName>
    </recommendedName>
</protein>
<reference evidence="10" key="1">
    <citation type="submission" date="2023-04" db="EMBL/GenBank/DDBJ databases">
        <title>Ambrosiozyma monospora NBRC 1965.</title>
        <authorList>
            <person name="Ichikawa N."/>
            <person name="Sato H."/>
            <person name="Tonouchi N."/>
        </authorList>
    </citation>
    <scope>NUCLEOTIDE SEQUENCE</scope>
    <source>
        <strain evidence="10">NBRC 1965</strain>
    </source>
</reference>
<evidence type="ECO:0000313" key="10">
    <source>
        <dbReference type="EMBL" id="GMG39998.1"/>
    </source>
</evidence>
<comment type="similarity">
    <text evidence="2">Belongs to the lipid-translocating exporter (LTE) (TC 9.A.26.1) family.</text>
</comment>
<keyword evidence="5" id="KW-0813">Transport</keyword>
<feature type="transmembrane region" description="Helical" evidence="9">
    <location>
        <begin position="86"/>
        <end position="107"/>
    </location>
</feature>
<dbReference type="OrthoDB" id="4521223at2759"/>
<keyword evidence="3 9" id="KW-0812">Transmembrane</keyword>
<feature type="transmembrane region" description="Helical" evidence="9">
    <location>
        <begin position="20"/>
        <end position="42"/>
    </location>
</feature>
<keyword evidence="5" id="KW-0445">Lipid transport</keyword>
<proteinExistence type="inferred from homology"/>
<comment type="caution">
    <text evidence="10">The sequence shown here is derived from an EMBL/GenBank/DDBJ whole genome shotgun (WGS) entry which is preliminary data.</text>
</comment>
<feature type="transmembrane region" description="Helical" evidence="9">
    <location>
        <begin position="248"/>
        <end position="272"/>
    </location>
</feature>
<dbReference type="AlphaFoldDB" id="A0A9W7DH96"/>
<evidence type="ECO:0000256" key="5">
    <source>
        <dbReference type="ARBA" id="ARBA00023055"/>
    </source>
</evidence>
<dbReference type="Pfam" id="PF04479">
    <property type="entry name" value="RTA1"/>
    <property type="match status" value="1"/>
</dbReference>
<dbReference type="GO" id="GO:0005886">
    <property type="term" value="C:plasma membrane"/>
    <property type="evidence" value="ECO:0007669"/>
    <property type="project" value="UniProtKB-SubCell"/>
</dbReference>
<accession>A0A9W7DH96</accession>
<gene>
    <name evidence="10" type="ORF">Amon01_000581400</name>
</gene>
<evidence type="ECO:0000256" key="6">
    <source>
        <dbReference type="ARBA" id="ARBA00023136"/>
    </source>
</evidence>
<feature type="transmembrane region" description="Helical" evidence="9">
    <location>
        <begin position="119"/>
        <end position="137"/>
    </location>
</feature>
<comment type="function">
    <text evidence="7">Catalyzes the ATP-dependent translocation of sphingoid long-chain bases (LCBs) from the cytoplasmic site toward the extracytoplasmic side of the membrane (flip-flop). Involved in the establishment of the functional lipid asymmetry of the plasma membrane. Regulates intracellular levels of LCBs, sphingolipid precursors that are growth inhibitory at increased levels.</text>
</comment>
<feature type="transmembrane region" description="Helical" evidence="9">
    <location>
        <begin position="157"/>
        <end position="176"/>
    </location>
</feature>
<evidence type="ECO:0000256" key="3">
    <source>
        <dbReference type="ARBA" id="ARBA00022692"/>
    </source>
</evidence>
<evidence type="ECO:0000256" key="9">
    <source>
        <dbReference type="SAM" id="Phobius"/>
    </source>
</evidence>
<evidence type="ECO:0000256" key="2">
    <source>
        <dbReference type="ARBA" id="ARBA00009969"/>
    </source>
</evidence>
<evidence type="ECO:0000256" key="8">
    <source>
        <dbReference type="ARBA" id="ARBA00041117"/>
    </source>
</evidence>
<dbReference type="PANTHER" id="PTHR31465">
    <property type="entry name" value="PROTEIN RTA1-RELATED"/>
    <property type="match status" value="1"/>
</dbReference>
<keyword evidence="11" id="KW-1185">Reference proteome</keyword>